<name>A0A9K3PTA2_9STRA</name>
<evidence type="ECO:0000256" key="1">
    <source>
        <dbReference type="PROSITE-ProRule" id="PRU00723"/>
    </source>
</evidence>
<dbReference type="PROSITE" id="PS50103">
    <property type="entry name" value="ZF_C3H1"/>
    <property type="match status" value="1"/>
</dbReference>
<sequence length="228" mass="27520">MTTDMATRRRKYRVIPLLGALLRHTDKCRRGNQCPFPQCQQVQPHLSRNTFWLYWHDEPFLIDMKEIRARYFYRHDHYFKCRDILKDDHEMNDPVRYHYQHGCFCAATRYWSQRIAQELFPPQPLSLELLATCAVPNISPSLFLCHPDTEPVLRLYSMAKRVQKWWRTKLQTRGLYRIKVCKYYKQRGWTGCRKRCDCRYAHGTHDIRAKFVPSLRDLHQAIASNNNR</sequence>
<proteinExistence type="predicted"/>
<keyword evidence="1" id="KW-0479">Metal-binding</keyword>
<dbReference type="AlphaFoldDB" id="A0A9K3PTA2"/>
<evidence type="ECO:0000259" key="2">
    <source>
        <dbReference type="PROSITE" id="PS50103"/>
    </source>
</evidence>
<feature type="domain" description="C3H1-type" evidence="2">
    <location>
        <begin position="175"/>
        <end position="205"/>
    </location>
</feature>
<dbReference type="Proteomes" id="UP000693970">
    <property type="component" value="Unassembled WGS sequence"/>
</dbReference>
<dbReference type="GO" id="GO:0008270">
    <property type="term" value="F:zinc ion binding"/>
    <property type="evidence" value="ECO:0007669"/>
    <property type="project" value="UniProtKB-KW"/>
</dbReference>
<comment type="caution">
    <text evidence="3">The sequence shown here is derived from an EMBL/GenBank/DDBJ whole genome shotgun (WGS) entry which is preliminary data.</text>
</comment>
<evidence type="ECO:0000313" key="3">
    <source>
        <dbReference type="EMBL" id="KAG7358633.1"/>
    </source>
</evidence>
<dbReference type="EMBL" id="JAGRRH010000014">
    <property type="protein sequence ID" value="KAG7358633.1"/>
    <property type="molecule type" value="Genomic_DNA"/>
</dbReference>
<keyword evidence="1" id="KW-0863">Zinc-finger</keyword>
<keyword evidence="4" id="KW-1185">Reference proteome</keyword>
<evidence type="ECO:0000313" key="4">
    <source>
        <dbReference type="Proteomes" id="UP000693970"/>
    </source>
</evidence>
<reference evidence="3" key="2">
    <citation type="submission" date="2021-04" db="EMBL/GenBank/DDBJ databases">
        <authorList>
            <person name="Podell S."/>
        </authorList>
    </citation>
    <scope>NUCLEOTIDE SEQUENCE</scope>
    <source>
        <strain evidence="3">Hildebrandi</strain>
    </source>
</reference>
<organism evidence="3 4">
    <name type="scientific">Nitzschia inconspicua</name>
    <dbReference type="NCBI Taxonomy" id="303405"/>
    <lineage>
        <taxon>Eukaryota</taxon>
        <taxon>Sar</taxon>
        <taxon>Stramenopiles</taxon>
        <taxon>Ochrophyta</taxon>
        <taxon>Bacillariophyta</taxon>
        <taxon>Bacillariophyceae</taxon>
        <taxon>Bacillariophycidae</taxon>
        <taxon>Bacillariales</taxon>
        <taxon>Bacillariaceae</taxon>
        <taxon>Nitzschia</taxon>
    </lineage>
</organism>
<dbReference type="InterPro" id="IPR000571">
    <property type="entry name" value="Znf_CCCH"/>
</dbReference>
<protein>
    <recommendedName>
        <fullName evidence="2">C3H1-type domain-containing protein</fullName>
    </recommendedName>
</protein>
<reference evidence="3" key="1">
    <citation type="journal article" date="2021" name="Sci. Rep.">
        <title>Diploid genomic architecture of Nitzschia inconspicua, an elite biomass production diatom.</title>
        <authorList>
            <person name="Oliver A."/>
            <person name="Podell S."/>
            <person name="Pinowska A."/>
            <person name="Traller J.C."/>
            <person name="Smith S.R."/>
            <person name="McClure R."/>
            <person name="Beliaev A."/>
            <person name="Bohutskyi P."/>
            <person name="Hill E.A."/>
            <person name="Rabines A."/>
            <person name="Zheng H."/>
            <person name="Allen L.Z."/>
            <person name="Kuo A."/>
            <person name="Grigoriev I.V."/>
            <person name="Allen A.E."/>
            <person name="Hazlebeck D."/>
            <person name="Allen E.E."/>
        </authorList>
    </citation>
    <scope>NUCLEOTIDE SEQUENCE</scope>
    <source>
        <strain evidence="3">Hildebrandi</strain>
    </source>
</reference>
<accession>A0A9K3PTA2</accession>
<keyword evidence="1" id="KW-0862">Zinc</keyword>
<feature type="zinc finger region" description="C3H1-type" evidence="1">
    <location>
        <begin position="175"/>
        <end position="205"/>
    </location>
</feature>
<gene>
    <name evidence="3" type="ORF">IV203_015222</name>
</gene>